<evidence type="ECO:0000259" key="9">
    <source>
        <dbReference type="Pfam" id="PF00561"/>
    </source>
</evidence>
<gene>
    <name evidence="7" type="primary">metXA</name>
    <name evidence="10" type="ORF">OSCT_1841</name>
</gene>
<evidence type="ECO:0000256" key="4">
    <source>
        <dbReference type="ARBA" id="ARBA00022679"/>
    </source>
</evidence>
<dbReference type="SUPFAM" id="SSF53474">
    <property type="entry name" value="alpha/beta-Hydrolases"/>
    <property type="match status" value="1"/>
</dbReference>
<comment type="similarity">
    <text evidence="7">Belongs to the AB hydrolase superfamily. MetX family.</text>
</comment>
<dbReference type="STRING" id="765420.OSCT_1841"/>
<dbReference type="PIRSF" id="PIRSF000443">
    <property type="entry name" value="Homoser_Ac_trans"/>
    <property type="match status" value="1"/>
</dbReference>
<dbReference type="NCBIfam" id="NF001209">
    <property type="entry name" value="PRK00175.1"/>
    <property type="match status" value="1"/>
</dbReference>
<dbReference type="HAMAP" id="MF_00296">
    <property type="entry name" value="MetX_acyltransf"/>
    <property type="match status" value="1"/>
</dbReference>
<comment type="subunit">
    <text evidence="1 7">Homodimer.</text>
</comment>
<evidence type="ECO:0000256" key="6">
    <source>
        <dbReference type="ARBA" id="ARBA00023315"/>
    </source>
</evidence>
<protein>
    <recommendedName>
        <fullName evidence="7">Homoserine O-acetyltransferase</fullName>
        <shortName evidence="7">HAT</shortName>
        <ecNumber evidence="7">2.3.1.31</ecNumber>
    </recommendedName>
    <alternativeName>
        <fullName evidence="7">Homoserine transacetylase</fullName>
        <shortName evidence="7">HTA</shortName>
    </alternativeName>
</protein>
<sequence length="399" mass="44280">MIAYQRDTHTGIGLVSRQQMSWTTPLPLEGGGSLAHYTLAYETYGTLNAERSNAILLLHALSGDAHAAGRHSPNDRKPGWWDEMVGPGRAFDTDRYFLICSNIIGGCQGSTGPSSRNPATGRPYAAEFPVLTIGDMVRAQARLVDALGIEQLFAVAGGSMGGFQALEWATAMPERVRSVIVIASSARSATQTIAWNSIGRRAIMSDPRWRCGDYYGHEPPTDGLAVARMIGHVTYLSEESLENRFSRRLQHNTERAFSLESEFAVESYLEYQGDTFNARFDANSYLYITKAMDYWDLPGRYGSLEAAMERSNADFLLISFDSDWLYPPSESEAIAKALHRNGRYAEHHVLHSEAGHDSFLVDFAAQTPLITNFLNRQEISMERAVAEQPTGLGRHWSDL</sequence>
<keyword evidence="4 7" id="KW-0808">Transferase</keyword>
<dbReference type="GO" id="GO:0009092">
    <property type="term" value="P:homoserine metabolic process"/>
    <property type="evidence" value="ECO:0007669"/>
    <property type="project" value="TreeGrafter"/>
</dbReference>
<keyword evidence="2 7" id="KW-0963">Cytoplasm</keyword>
<dbReference type="NCBIfam" id="TIGR01392">
    <property type="entry name" value="homoserO_Ac_trn"/>
    <property type="match status" value="1"/>
</dbReference>
<dbReference type="Gene3D" id="1.10.1740.110">
    <property type="match status" value="1"/>
</dbReference>
<feature type="binding site" evidence="7">
    <location>
        <position position="357"/>
    </location>
    <ligand>
        <name>substrate</name>
    </ligand>
</feature>
<organism evidence="10 11">
    <name type="scientific">Oscillochloris trichoides DG-6</name>
    <dbReference type="NCBI Taxonomy" id="765420"/>
    <lineage>
        <taxon>Bacteria</taxon>
        <taxon>Bacillati</taxon>
        <taxon>Chloroflexota</taxon>
        <taxon>Chloroflexia</taxon>
        <taxon>Chloroflexales</taxon>
        <taxon>Chloroflexineae</taxon>
        <taxon>Oscillochloridaceae</taxon>
        <taxon>Oscillochloris</taxon>
    </lineage>
</organism>
<comment type="subcellular location">
    <subcellularLocation>
        <location evidence="7">Cytoplasm</location>
    </subcellularLocation>
</comment>
<dbReference type="InterPro" id="IPR029058">
    <property type="entry name" value="AB_hydrolase_fold"/>
</dbReference>
<evidence type="ECO:0000256" key="5">
    <source>
        <dbReference type="ARBA" id="ARBA00023167"/>
    </source>
</evidence>
<dbReference type="eggNOG" id="COG2021">
    <property type="taxonomic scope" value="Bacteria"/>
</dbReference>
<comment type="function">
    <text evidence="7">Transfers an acetyl group from acetyl-CoA to L-homoserine, forming acetyl-L-homoserine.</text>
</comment>
<dbReference type="PANTHER" id="PTHR32268:SF11">
    <property type="entry name" value="HOMOSERINE O-ACETYLTRANSFERASE"/>
    <property type="match status" value="1"/>
</dbReference>
<dbReference type="EMBL" id="ADVR01000075">
    <property type="protein sequence ID" value="EFO80287.1"/>
    <property type="molecule type" value="Genomic_DNA"/>
</dbReference>
<dbReference type="EC" id="2.3.1.31" evidence="7"/>
<comment type="caution">
    <text evidence="7">Lacks conserved residue(s) required for the propagation of feature annotation.</text>
</comment>
<dbReference type="HOGENOM" id="CLU_028760_1_2_0"/>
<evidence type="ECO:0000313" key="11">
    <source>
        <dbReference type="Proteomes" id="UP000054010"/>
    </source>
</evidence>
<feature type="active site" evidence="7 8">
    <location>
        <position position="323"/>
    </location>
</feature>
<dbReference type="Proteomes" id="UP000054010">
    <property type="component" value="Unassembled WGS sequence"/>
</dbReference>
<name>E1IEU0_9CHLR</name>
<feature type="active site" description="Nucleophile" evidence="7 8">
    <location>
        <position position="159"/>
    </location>
</feature>
<evidence type="ECO:0000256" key="7">
    <source>
        <dbReference type="HAMAP-Rule" id="MF_00296"/>
    </source>
</evidence>
<keyword evidence="3 7" id="KW-0028">Amino-acid biosynthesis</keyword>
<comment type="pathway">
    <text evidence="7">Amino-acid biosynthesis; L-methionine biosynthesis via de novo pathway; O-acetyl-L-homoserine from L-homoserine: step 1/1.</text>
</comment>
<feature type="binding site" evidence="7">
    <location>
        <position position="228"/>
    </location>
    <ligand>
        <name>substrate</name>
    </ligand>
</feature>
<dbReference type="UniPathway" id="UPA00051">
    <property type="reaction ID" value="UER00074"/>
</dbReference>
<accession>E1IEU0</accession>
<evidence type="ECO:0000313" key="10">
    <source>
        <dbReference type="EMBL" id="EFO80287.1"/>
    </source>
</evidence>
<dbReference type="InterPro" id="IPR000073">
    <property type="entry name" value="AB_hydrolase_1"/>
</dbReference>
<dbReference type="PANTHER" id="PTHR32268">
    <property type="entry name" value="HOMOSERINE O-ACETYLTRANSFERASE"/>
    <property type="match status" value="1"/>
</dbReference>
<evidence type="ECO:0000256" key="3">
    <source>
        <dbReference type="ARBA" id="ARBA00022605"/>
    </source>
</evidence>
<dbReference type="GO" id="GO:0009086">
    <property type="term" value="P:methionine biosynthetic process"/>
    <property type="evidence" value="ECO:0007669"/>
    <property type="project" value="UniProtKB-UniRule"/>
</dbReference>
<dbReference type="InterPro" id="IPR008220">
    <property type="entry name" value="HAT_MetX-like"/>
</dbReference>
<keyword evidence="5 7" id="KW-0486">Methionine biosynthesis</keyword>
<dbReference type="GO" id="GO:0005737">
    <property type="term" value="C:cytoplasm"/>
    <property type="evidence" value="ECO:0007669"/>
    <property type="project" value="UniProtKB-SubCell"/>
</dbReference>
<evidence type="ECO:0000256" key="8">
    <source>
        <dbReference type="PIRSR" id="PIRSR000443-1"/>
    </source>
</evidence>
<reference evidence="10 11" key="1">
    <citation type="journal article" date="2011" name="J. Bacteriol.">
        <title>Draft genome sequence of the anoxygenic filamentous phototrophic bacterium Oscillochloris trichoides subsp. DG-6.</title>
        <authorList>
            <person name="Kuznetsov B.B."/>
            <person name="Ivanovsky R.N."/>
            <person name="Keppen O.I."/>
            <person name="Sukhacheva M.V."/>
            <person name="Bumazhkin B.K."/>
            <person name="Patutina E.O."/>
            <person name="Beletsky A.V."/>
            <person name="Mardanov A.V."/>
            <person name="Baslerov R.V."/>
            <person name="Panteleeva A.N."/>
            <person name="Kolganova T.V."/>
            <person name="Ravin N.V."/>
            <person name="Skryabin K.G."/>
        </authorList>
    </citation>
    <scope>NUCLEOTIDE SEQUENCE [LARGE SCALE GENOMIC DNA]</scope>
    <source>
        <strain evidence="10 11">DG-6</strain>
    </source>
</reference>
<comment type="catalytic activity">
    <reaction evidence="7">
        <text>L-homoserine + acetyl-CoA = O-acetyl-L-homoserine + CoA</text>
        <dbReference type="Rhea" id="RHEA:13701"/>
        <dbReference type="ChEBI" id="CHEBI:57287"/>
        <dbReference type="ChEBI" id="CHEBI:57288"/>
        <dbReference type="ChEBI" id="CHEBI:57476"/>
        <dbReference type="ChEBI" id="CHEBI:57716"/>
        <dbReference type="EC" id="2.3.1.31"/>
    </reaction>
</comment>
<feature type="active site" evidence="7 8">
    <location>
        <position position="356"/>
    </location>
</feature>
<dbReference type="Gene3D" id="3.40.50.1820">
    <property type="entry name" value="alpha/beta hydrolase"/>
    <property type="match status" value="1"/>
</dbReference>
<dbReference type="FunFam" id="1.10.1740.110:FF:000001">
    <property type="entry name" value="Homoserine O-acetyltransferase"/>
    <property type="match status" value="1"/>
</dbReference>
<keyword evidence="11" id="KW-1185">Reference proteome</keyword>
<comment type="caution">
    <text evidence="10">The sequence shown here is derived from an EMBL/GenBank/DDBJ whole genome shotgun (WGS) entry which is preliminary data.</text>
</comment>
<proteinExistence type="inferred from homology"/>
<dbReference type="AlphaFoldDB" id="E1IEU0"/>
<evidence type="ECO:0000256" key="2">
    <source>
        <dbReference type="ARBA" id="ARBA00022490"/>
    </source>
</evidence>
<dbReference type="GO" id="GO:0004414">
    <property type="term" value="F:homoserine O-acetyltransferase activity"/>
    <property type="evidence" value="ECO:0007669"/>
    <property type="project" value="UniProtKB-UniRule"/>
</dbReference>
<feature type="domain" description="AB hydrolase-1" evidence="9">
    <location>
        <begin position="54"/>
        <end position="361"/>
    </location>
</feature>
<keyword evidence="6 7" id="KW-0012">Acyltransferase</keyword>
<dbReference type="OrthoDB" id="9800754at2"/>
<evidence type="ECO:0000256" key="1">
    <source>
        <dbReference type="ARBA" id="ARBA00011738"/>
    </source>
</evidence>
<dbReference type="Pfam" id="PF00561">
    <property type="entry name" value="Abhydrolase_1"/>
    <property type="match status" value="1"/>
</dbReference>